<evidence type="ECO:0000256" key="3">
    <source>
        <dbReference type="ARBA" id="ARBA00022741"/>
    </source>
</evidence>
<evidence type="ECO:0000256" key="7">
    <source>
        <dbReference type="ARBA" id="ARBA00048202"/>
    </source>
</evidence>
<dbReference type="EMBL" id="BLKM01000312">
    <property type="protein sequence ID" value="GFG31512.1"/>
    <property type="molecule type" value="Genomic_DNA"/>
</dbReference>
<evidence type="ECO:0000256" key="1">
    <source>
        <dbReference type="ARBA" id="ARBA00005624"/>
    </source>
</evidence>
<evidence type="ECO:0000256" key="6">
    <source>
        <dbReference type="ARBA" id="ARBA00023027"/>
    </source>
</evidence>
<organism evidence="10 11">
    <name type="scientific">Coptotermes formosanus</name>
    <name type="common">Formosan subterranean termite</name>
    <dbReference type="NCBI Taxonomy" id="36987"/>
    <lineage>
        <taxon>Eukaryota</taxon>
        <taxon>Metazoa</taxon>
        <taxon>Ecdysozoa</taxon>
        <taxon>Arthropoda</taxon>
        <taxon>Hexapoda</taxon>
        <taxon>Insecta</taxon>
        <taxon>Pterygota</taxon>
        <taxon>Neoptera</taxon>
        <taxon>Polyneoptera</taxon>
        <taxon>Dictyoptera</taxon>
        <taxon>Blattodea</taxon>
        <taxon>Blattoidea</taxon>
        <taxon>Termitoidae</taxon>
        <taxon>Rhinotermitidae</taxon>
        <taxon>Coptotermes</taxon>
    </lineage>
</organism>
<keyword evidence="11" id="KW-1185">Reference proteome</keyword>
<dbReference type="PANTHER" id="PTHR10160:SF19">
    <property type="entry name" value="PROTON-TRANSLOCATING NAD(P)(+) TRANSHYDROGENASE"/>
    <property type="match status" value="1"/>
</dbReference>
<evidence type="ECO:0000259" key="8">
    <source>
        <dbReference type="SMART" id="SM01002"/>
    </source>
</evidence>
<sequence>MEQGLLALRVVVTAGGEGATKLLSISLKRCGSAMGRGPLLLQHRLFCGHRGRLLQKQEEVAAKDVLKTVPGISYNKLSIGVPKEIWKNERRVALTPAAAASLVKKGFTVNIEDGAGLESKFRNEDYANAGARVVDKVTAFCSDIVLKVRQPMINEVGQFKEGGTLISFLYPGQNKDLVDQLLAKNLTAFGMDCIPRISRAQVFDALSSMANIAGYRAVVEAANQFGRFFSGQITAAGKVPPAKILVIGGGVAGLAAIGQAKNMGAIVRAFDTRASVKEQVESLGAEFLEVSVKVRNRKQHASVPAA</sequence>
<dbReference type="InterPro" id="IPR036291">
    <property type="entry name" value="NAD(P)-bd_dom_sf"/>
</dbReference>
<dbReference type="SMART" id="SM01002">
    <property type="entry name" value="AlaDh_PNT_C"/>
    <property type="match status" value="1"/>
</dbReference>
<evidence type="ECO:0000256" key="4">
    <source>
        <dbReference type="ARBA" id="ARBA00022857"/>
    </source>
</evidence>
<feature type="domain" description="Alanine dehydrogenase/pyridine nucleotide transhydrogenase N-terminal" evidence="9">
    <location>
        <begin position="80"/>
        <end position="213"/>
    </location>
</feature>
<comment type="caution">
    <text evidence="10">The sequence shown here is derived from an EMBL/GenBank/DDBJ whole genome shotgun (WGS) entry which is preliminary data.</text>
</comment>
<evidence type="ECO:0000313" key="10">
    <source>
        <dbReference type="EMBL" id="GFG31512.1"/>
    </source>
</evidence>
<dbReference type="InterPro" id="IPR007886">
    <property type="entry name" value="AlaDH/PNT_N"/>
</dbReference>
<name>A0A6L2PJY6_COPFO</name>
<comment type="similarity">
    <text evidence="1">In the N-terminal section; belongs to the AlaDH/PNT family.</text>
</comment>
<proteinExistence type="inferred from homology"/>
<dbReference type="GO" id="GO:0050661">
    <property type="term" value="F:NADP binding"/>
    <property type="evidence" value="ECO:0007669"/>
    <property type="project" value="TreeGrafter"/>
</dbReference>
<comment type="catalytic activity">
    <reaction evidence="7">
        <text>NAD(+) + NADPH + H(+)(in) = NADH + NADP(+) + H(+)(out)</text>
        <dbReference type="Rhea" id="RHEA:47992"/>
        <dbReference type="ChEBI" id="CHEBI:15378"/>
        <dbReference type="ChEBI" id="CHEBI:57540"/>
        <dbReference type="ChEBI" id="CHEBI:57783"/>
        <dbReference type="ChEBI" id="CHEBI:57945"/>
        <dbReference type="ChEBI" id="CHEBI:58349"/>
        <dbReference type="EC" id="7.1.1.1"/>
    </reaction>
</comment>
<evidence type="ECO:0000259" key="9">
    <source>
        <dbReference type="SMART" id="SM01003"/>
    </source>
</evidence>
<keyword evidence="6" id="KW-0520">NAD</keyword>
<protein>
    <recommendedName>
        <fullName evidence="2">proton-translocating NAD(P)(+) transhydrogenase</fullName>
        <ecNumber evidence="2">7.1.1.1</ecNumber>
    </recommendedName>
</protein>
<dbReference type="OrthoDB" id="37244at2759"/>
<dbReference type="GO" id="GO:0005743">
    <property type="term" value="C:mitochondrial inner membrane"/>
    <property type="evidence" value="ECO:0007669"/>
    <property type="project" value="TreeGrafter"/>
</dbReference>
<dbReference type="Proteomes" id="UP000502823">
    <property type="component" value="Unassembled WGS sequence"/>
</dbReference>
<gene>
    <name evidence="10" type="ORF">Cfor_11669</name>
</gene>
<dbReference type="GO" id="GO:0006740">
    <property type="term" value="P:NADPH regeneration"/>
    <property type="evidence" value="ECO:0007669"/>
    <property type="project" value="TreeGrafter"/>
</dbReference>
<dbReference type="Gene3D" id="3.40.50.720">
    <property type="entry name" value="NAD(P)-binding Rossmann-like Domain"/>
    <property type="match status" value="1"/>
</dbReference>
<keyword evidence="4" id="KW-0521">NADP</keyword>
<dbReference type="AlphaFoldDB" id="A0A6L2PJY6"/>
<dbReference type="EC" id="7.1.1.1" evidence="2"/>
<dbReference type="Pfam" id="PF05222">
    <property type="entry name" value="AlaDh_PNT_N"/>
    <property type="match status" value="1"/>
</dbReference>
<keyword evidence="3" id="KW-0547">Nucleotide-binding</keyword>
<evidence type="ECO:0000256" key="5">
    <source>
        <dbReference type="ARBA" id="ARBA00022967"/>
    </source>
</evidence>
<feature type="domain" description="Alanine dehydrogenase/pyridine nucleotide transhydrogenase NAD(H)-binding" evidence="8">
    <location>
        <begin position="222"/>
        <end position="306"/>
    </location>
</feature>
<accession>A0A6L2PJY6</accession>
<keyword evidence="5" id="KW-1278">Translocase</keyword>
<dbReference type="SUPFAM" id="SSF51735">
    <property type="entry name" value="NAD(P)-binding Rossmann-fold domains"/>
    <property type="match status" value="1"/>
</dbReference>
<dbReference type="InterPro" id="IPR007698">
    <property type="entry name" value="AlaDH/PNT_NAD(H)-bd"/>
</dbReference>
<dbReference type="FunFam" id="3.40.50.720:FF:000063">
    <property type="entry name" value="NAD(P) transhydrogenase subunit alpha"/>
    <property type="match status" value="1"/>
</dbReference>
<dbReference type="Pfam" id="PF01262">
    <property type="entry name" value="AlaDh_PNT_C"/>
    <property type="match status" value="1"/>
</dbReference>
<dbReference type="GO" id="GO:0008750">
    <property type="term" value="F:proton-translocating NAD(P)+ transhydrogenase activity"/>
    <property type="evidence" value="ECO:0007669"/>
    <property type="project" value="UniProtKB-EC"/>
</dbReference>
<dbReference type="SMART" id="SM01003">
    <property type="entry name" value="AlaDh_PNT_N"/>
    <property type="match status" value="1"/>
</dbReference>
<reference evidence="11" key="1">
    <citation type="submission" date="2020-01" db="EMBL/GenBank/DDBJ databases">
        <title>Draft genome sequence of the Termite Coptotermes fromosanus.</title>
        <authorList>
            <person name="Itakura S."/>
            <person name="Yosikawa Y."/>
            <person name="Umezawa K."/>
        </authorList>
    </citation>
    <scope>NUCLEOTIDE SEQUENCE [LARGE SCALE GENOMIC DNA]</scope>
</reference>
<dbReference type="InParanoid" id="A0A6L2PJY6"/>
<evidence type="ECO:0000313" key="11">
    <source>
        <dbReference type="Proteomes" id="UP000502823"/>
    </source>
</evidence>
<evidence type="ECO:0000256" key="2">
    <source>
        <dbReference type="ARBA" id="ARBA00012943"/>
    </source>
</evidence>
<dbReference type="PANTHER" id="PTHR10160">
    <property type="entry name" value="NAD(P) TRANSHYDROGENASE"/>
    <property type="match status" value="1"/>
</dbReference>
<dbReference type="SUPFAM" id="SSF52283">
    <property type="entry name" value="Formate/glycerate dehydrogenase catalytic domain-like"/>
    <property type="match status" value="1"/>
</dbReference>